<comment type="caution">
    <text evidence="1">The sequence shown here is derived from an EMBL/GenBank/DDBJ whole genome shotgun (WGS) entry which is preliminary data.</text>
</comment>
<dbReference type="RefSeq" id="WP_006785641.1">
    <property type="nucleotide sequence ID" value="NZ_CABJBH010000003.1"/>
</dbReference>
<accession>A0A173RL30</accession>
<gene>
    <name evidence="1" type="ORF">GMA92_09260</name>
</gene>
<evidence type="ECO:0000313" key="2">
    <source>
        <dbReference type="Proteomes" id="UP000487649"/>
    </source>
</evidence>
<name>A0A173RL30_9FIRM</name>
<sequence length="255" mass="30368">MKKQTKEMIWIGVGLILLSLFLHFLHVVIFKDLHHTLIFLFADIAFIPMEVFFTTLVIERLLEKRESHHVKEKLNMLVGVFYAEIGTQLLSYFVEQDDNVYVCKKLRVQDPSVWDENYFKRLQELNSTYHYEVSLDKVDLKQLHDILHEGKNLLITLVTNESLHDHETFTEMLMLILHLKEELDMRDYESLTETEKLHLTHDMEALYRYLTYEWCHYLNYLSKNYPGLFSTAIMLSPFNKKHQRQALEDHKGGAC</sequence>
<organism evidence="1 2">
    <name type="scientific">Turicibacter sanguinis</name>
    <dbReference type="NCBI Taxonomy" id="154288"/>
    <lineage>
        <taxon>Bacteria</taxon>
        <taxon>Bacillati</taxon>
        <taxon>Bacillota</taxon>
        <taxon>Erysipelotrichia</taxon>
        <taxon>Erysipelotrichales</taxon>
        <taxon>Turicibacteraceae</taxon>
        <taxon>Turicibacter</taxon>
    </lineage>
</organism>
<reference evidence="1 2" key="1">
    <citation type="journal article" date="2019" name="Nat. Med.">
        <title>A library of human gut bacterial isolates paired with longitudinal multiomics data enables mechanistic microbiome research.</title>
        <authorList>
            <person name="Poyet M."/>
            <person name="Groussin M."/>
            <person name="Gibbons S.M."/>
            <person name="Avila-Pacheco J."/>
            <person name="Jiang X."/>
            <person name="Kearney S.M."/>
            <person name="Perrotta A.R."/>
            <person name="Berdy B."/>
            <person name="Zhao S."/>
            <person name="Lieberman T.D."/>
            <person name="Swanson P.K."/>
            <person name="Smith M."/>
            <person name="Roesemann S."/>
            <person name="Alexander J.E."/>
            <person name="Rich S.A."/>
            <person name="Livny J."/>
            <person name="Vlamakis H."/>
            <person name="Clish C."/>
            <person name="Bullock K."/>
            <person name="Deik A."/>
            <person name="Scott J."/>
            <person name="Pierce K.A."/>
            <person name="Xavier R.J."/>
            <person name="Alm E.J."/>
        </authorList>
    </citation>
    <scope>NUCLEOTIDE SEQUENCE [LARGE SCALE GENOMIC DNA]</scope>
    <source>
        <strain evidence="1 2">BIOML-A198</strain>
    </source>
</reference>
<proteinExistence type="predicted"/>
<dbReference type="OrthoDB" id="9799090at2"/>
<dbReference type="Proteomes" id="UP000487649">
    <property type="component" value="Unassembled WGS sequence"/>
</dbReference>
<evidence type="ECO:0000313" key="1">
    <source>
        <dbReference type="EMBL" id="MTK21608.1"/>
    </source>
</evidence>
<dbReference type="GeneID" id="60059438"/>
<dbReference type="EMBL" id="WMQE01000019">
    <property type="protein sequence ID" value="MTK21608.1"/>
    <property type="molecule type" value="Genomic_DNA"/>
</dbReference>
<dbReference type="AlphaFoldDB" id="A0A173RL30"/>
<protein>
    <submittedName>
        <fullName evidence="1">Uncharacterized protein</fullName>
    </submittedName>
</protein>